<evidence type="ECO:0000313" key="1">
    <source>
        <dbReference type="EMBL" id="PJG82663.1"/>
    </source>
</evidence>
<evidence type="ECO:0000313" key="2">
    <source>
        <dbReference type="Proteomes" id="UP000230282"/>
    </source>
</evidence>
<gene>
    <name evidence="1" type="ORF">CVP04_07615</name>
</gene>
<sequence length="67" mass="8081">MPMRLKYIISFNIQSEIIKSAVDFCEIVRIFFIKNKMLPIRLDPNLTFMLQKTTLWFFIVKLRRVNG</sequence>
<keyword evidence="2" id="KW-1185">Reference proteome</keyword>
<dbReference type="Proteomes" id="UP000230282">
    <property type="component" value="Unassembled WGS sequence"/>
</dbReference>
<accession>A0A2M8RUT9</accession>
<name>A0A2M8RUT9_9PAST</name>
<dbReference type="EMBL" id="PHGZ01000015">
    <property type="protein sequence ID" value="PJG82663.1"/>
    <property type="molecule type" value="Genomic_DNA"/>
</dbReference>
<proteinExistence type="predicted"/>
<organism evidence="1 2">
    <name type="scientific">Caviibacterium pharyngocola</name>
    <dbReference type="NCBI Taxonomy" id="28159"/>
    <lineage>
        <taxon>Bacteria</taxon>
        <taxon>Pseudomonadati</taxon>
        <taxon>Pseudomonadota</taxon>
        <taxon>Gammaproteobacteria</taxon>
        <taxon>Pasteurellales</taxon>
        <taxon>Pasteurellaceae</taxon>
        <taxon>Caviibacterium</taxon>
    </lineage>
</organism>
<reference evidence="1 2" key="1">
    <citation type="submission" date="2017-11" db="EMBL/GenBank/DDBJ databases">
        <title>Reclassification of Bisgaard taxon 5 as Caviibacterium pharyngocola gen. nov., sp. nov.</title>
        <authorList>
            <person name="Christensen H."/>
        </authorList>
    </citation>
    <scope>NUCLEOTIDE SEQUENCE [LARGE SCALE GENOMIC DNA]</scope>
    <source>
        <strain evidence="1 2">7_3</strain>
    </source>
</reference>
<protein>
    <submittedName>
        <fullName evidence="1">Uncharacterized protein</fullName>
    </submittedName>
</protein>
<dbReference type="AlphaFoldDB" id="A0A2M8RUT9"/>
<comment type="caution">
    <text evidence="1">The sequence shown here is derived from an EMBL/GenBank/DDBJ whole genome shotgun (WGS) entry which is preliminary data.</text>
</comment>